<keyword evidence="3" id="KW-0378">Hydrolase</keyword>
<dbReference type="Proteomes" id="UP000283090">
    <property type="component" value="Unassembled WGS sequence"/>
</dbReference>
<evidence type="ECO:0000256" key="3">
    <source>
        <dbReference type="ARBA" id="ARBA00022801"/>
    </source>
</evidence>
<evidence type="ECO:0000256" key="4">
    <source>
        <dbReference type="ARBA" id="ARBA00022833"/>
    </source>
</evidence>
<dbReference type="PANTHER" id="PTHR10201">
    <property type="entry name" value="MATRIX METALLOPROTEINASE"/>
    <property type="match status" value="1"/>
</dbReference>
<feature type="domain" description="Peptidase metallopeptidase" evidence="6">
    <location>
        <begin position="91"/>
        <end position="283"/>
    </location>
</feature>
<dbReference type="SUPFAM" id="SSF55486">
    <property type="entry name" value="Metalloproteases ('zincins'), catalytic domain"/>
    <property type="match status" value="1"/>
</dbReference>
<dbReference type="InterPro" id="IPR036365">
    <property type="entry name" value="PGBD-like_sf"/>
</dbReference>
<dbReference type="Gene3D" id="3.40.390.10">
    <property type="entry name" value="Collagenase (Catalytic Domain)"/>
    <property type="match status" value="1"/>
</dbReference>
<evidence type="ECO:0000259" key="6">
    <source>
        <dbReference type="SMART" id="SM00235"/>
    </source>
</evidence>
<dbReference type="AlphaFoldDB" id="A0A437AAS6"/>
<keyword evidence="8" id="KW-1185">Reference proteome</keyword>
<dbReference type="InterPro" id="IPR024079">
    <property type="entry name" value="MetalloPept_cat_dom_sf"/>
</dbReference>
<proteinExistence type="predicted"/>
<sequence length="462" mass="52472">MQHPTANDVLRESRPAIKKITEHLACFNCYTPPSATPNDELEEYASLCTGIAKFQKHVGIRETGIFDTVTARHLRQPHCHNHSNHKENIFADHWYKNASLSYCFEQYPDNHLTVGDVRTAFETAFREWGKNLVPPLMFAERSPHKEVDIRIGWRYDFGRLSIIGNENDDAYTECTEYDPGSHEKVEETVKWKDEWVAVTYSPSWRQGLHADIKIYFNEWVDGDWMENSQQPASRILTQIVLHQIGHILGLGHSENENSVMWPVYNNFTLHQDDIRAIKKKYQLDSGTDQSVGWKQILDPQSGGPAAIEIAAAMGNHFYRRDSDGTVWEYDFAGKWEKKASKIITLVGSENWLYKLEKGRVFEWDGTSSEPESFKNWASISEPGASCNVCRIAAAGSYLYAYGAAGEVWYTNRKDKILGSPAEWIRGAGTLFGVGRQMVAADSSVYFLGLNGGICQLELALER</sequence>
<evidence type="ECO:0000313" key="8">
    <source>
        <dbReference type="Proteomes" id="UP000283090"/>
    </source>
</evidence>
<keyword evidence="1" id="KW-0645">Protease</keyword>
<dbReference type="PANTHER" id="PTHR10201:SF323">
    <property type="entry name" value="MATRIX METALLOPROTEINASE-21"/>
    <property type="match status" value="1"/>
</dbReference>
<protein>
    <recommendedName>
        <fullName evidence="6">Peptidase metallopeptidase domain-containing protein</fullName>
    </recommendedName>
</protein>
<gene>
    <name evidence="7" type="ORF">DFL_002542</name>
</gene>
<dbReference type="GO" id="GO:0008270">
    <property type="term" value="F:zinc ion binding"/>
    <property type="evidence" value="ECO:0007669"/>
    <property type="project" value="InterPro"/>
</dbReference>
<name>A0A437AAS6_ARTFL</name>
<organism evidence="7 8">
    <name type="scientific">Arthrobotrys flagrans</name>
    <name type="common">Nematode-trapping fungus</name>
    <name type="synonym">Trichothecium flagrans</name>
    <dbReference type="NCBI Taxonomy" id="97331"/>
    <lineage>
        <taxon>Eukaryota</taxon>
        <taxon>Fungi</taxon>
        <taxon>Dikarya</taxon>
        <taxon>Ascomycota</taxon>
        <taxon>Pezizomycotina</taxon>
        <taxon>Orbiliomycetes</taxon>
        <taxon>Orbiliales</taxon>
        <taxon>Orbiliaceae</taxon>
        <taxon>Arthrobotrys</taxon>
    </lineage>
</organism>
<accession>A0A437AAS6</accession>
<dbReference type="GO" id="GO:0006508">
    <property type="term" value="P:proteolysis"/>
    <property type="evidence" value="ECO:0007669"/>
    <property type="project" value="UniProtKB-KW"/>
</dbReference>
<dbReference type="RefSeq" id="XP_067493899.1">
    <property type="nucleotide sequence ID" value="XM_067631345.1"/>
</dbReference>
<dbReference type="GeneID" id="93584853"/>
<dbReference type="GO" id="GO:0004222">
    <property type="term" value="F:metalloendopeptidase activity"/>
    <property type="evidence" value="ECO:0007669"/>
    <property type="project" value="InterPro"/>
</dbReference>
<dbReference type="VEuPathDB" id="FungiDB:DFL_002542"/>
<evidence type="ECO:0000256" key="1">
    <source>
        <dbReference type="ARBA" id="ARBA00022670"/>
    </source>
</evidence>
<dbReference type="SUPFAM" id="SSF47090">
    <property type="entry name" value="PGBD-like"/>
    <property type="match status" value="1"/>
</dbReference>
<dbReference type="InterPro" id="IPR001818">
    <property type="entry name" value="Pept_M10_metallopeptidase"/>
</dbReference>
<evidence type="ECO:0000256" key="5">
    <source>
        <dbReference type="ARBA" id="ARBA00023049"/>
    </source>
</evidence>
<evidence type="ECO:0000313" key="7">
    <source>
        <dbReference type="EMBL" id="RVD88355.1"/>
    </source>
</evidence>
<keyword evidence="2" id="KW-0479">Metal-binding</keyword>
<dbReference type="EMBL" id="SAEB01000003">
    <property type="protein sequence ID" value="RVD88355.1"/>
    <property type="molecule type" value="Genomic_DNA"/>
</dbReference>
<evidence type="ECO:0000256" key="2">
    <source>
        <dbReference type="ARBA" id="ARBA00022723"/>
    </source>
</evidence>
<keyword evidence="4" id="KW-0862">Zinc</keyword>
<dbReference type="InterPro" id="IPR006026">
    <property type="entry name" value="Peptidase_Metallo"/>
</dbReference>
<keyword evidence="5" id="KW-0482">Metalloprotease</keyword>
<dbReference type="SMART" id="SM00235">
    <property type="entry name" value="ZnMc"/>
    <property type="match status" value="1"/>
</dbReference>
<dbReference type="OrthoDB" id="65569at2759"/>
<comment type="caution">
    <text evidence="7">The sequence shown here is derived from an EMBL/GenBank/DDBJ whole genome shotgun (WGS) entry which is preliminary data.</text>
</comment>
<dbReference type="GO" id="GO:0031012">
    <property type="term" value="C:extracellular matrix"/>
    <property type="evidence" value="ECO:0007669"/>
    <property type="project" value="InterPro"/>
</dbReference>
<dbReference type="Pfam" id="PF00413">
    <property type="entry name" value="Peptidase_M10"/>
    <property type="match status" value="1"/>
</dbReference>
<dbReference type="STRING" id="97331.A0A437AAS6"/>
<reference evidence="7 8" key="1">
    <citation type="submission" date="2019-01" db="EMBL/GenBank/DDBJ databases">
        <title>Intercellular communication is required for trap formation in the nematode-trapping fungus Duddingtonia flagrans.</title>
        <authorList>
            <person name="Youssar L."/>
            <person name="Wernet V."/>
            <person name="Hensel N."/>
            <person name="Hildebrandt H.-G."/>
            <person name="Fischer R."/>
        </authorList>
    </citation>
    <scope>NUCLEOTIDE SEQUENCE [LARGE SCALE GENOMIC DNA]</scope>
    <source>
        <strain evidence="7 8">CBS H-5679</strain>
    </source>
</reference>